<dbReference type="PANTHER" id="PTHR30471">
    <property type="entry name" value="DNA REPAIR PROTEIN RADC"/>
    <property type="match status" value="1"/>
</dbReference>
<dbReference type="InterPro" id="IPR037518">
    <property type="entry name" value="MPN"/>
</dbReference>
<evidence type="ECO:0000256" key="3">
    <source>
        <dbReference type="ARBA" id="ARBA00022801"/>
    </source>
</evidence>
<comment type="caution">
    <text evidence="8">The sequence shown here is derived from an EMBL/GenBank/DDBJ whole genome shotgun (WGS) entry which is preliminary data.</text>
</comment>
<keyword evidence="4" id="KW-0862">Zinc</keyword>
<dbReference type="Gene3D" id="3.40.140.10">
    <property type="entry name" value="Cytidine Deaminase, domain 2"/>
    <property type="match status" value="1"/>
</dbReference>
<dbReference type="InterPro" id="IPR025657">
    <property type="entry name" value="RadC_JAB"/>
</dbReference>
<dbReference type="GO" id="GO:0046872">
    <property type="term" value="F:metal ion binding"/>
    <property type="evidence" value="ECO:0007669"/>
    <property type="project" value="UniProtKB-KW"/>
</dbReference>
<keyword evidence="2" id="KW-0479">Metal-binding</keyword>
<sequence>MVTLHRSLKAYPAELQPRERLQKEGPASLSEIELLALLLSTGSQGQTALDLARHLLLNSPAGLRGLASQELPQLCRYPGLGAAKATRLLAAFEIAKRLALSEMPEGQPMNQPEAVAALLMPRLADAKQEHLVVLCLDTKNRLLAQKTVTLGLLDGTLAHPRELFRDAILHQAHALIVAHNHPSGDPTPSPEDLQLTERLIEAGRLLQIELLDHLILGNQKYNSLRESHSRLWRIPCRS</sequence>
<dbReference type="NCBIfam" id="TIGR00608">
    <property type="entry name" value="radc"/>
    <property type="match status" value="1"/>
</dbReference>
<dbReference type="PROSITE" id="PS50249">
    <property type="entry name" value="MPN"/>
    <property type="match status" value="1"/>
</dbReference>
<evidence type="ECO:0000313" key="9">
    <source>
        <dbReference type="Proteomes" id="UP000231019"/>
    </source>
</evidence>
<proteinExistence type="inferred from homology"/>
<dbReference type="InterPro" id="IPR001405">
    <property type="entry name" value="UPF0758"/>
</dbReference>
<dbReference type="Pfam" id="PF20582">
    <property type="entry name" value="UPF0758_N"/>
    <property type="match status" value="1"/>
</dbReference>
<feature type="domain" description="MPN" evidence="7">
    <location>
        <begin position="108"/>
        <end position="230"/>
    </location>
</feature>
<dbReference type="CDD" id="cd08071">
    <property type="entry name" value="MPN_DUF2466"/>
    <property type="match status" value="1"/>
</dbReference>
<evidence type="ECO:0000256" key="1">
    <source>
        <dbReference type="ARBA" id="ARBA00022670"/>
    </source>
</evidence>
<evidence type="ECO:0000313" key="8">
    <source>
        <dbReference type="EMBL" id="PIW15492.1"/>
    </source>
</evidence>
<dbReference type="PANTHER" id="PTHR30471:SF3">
    <property type="entry name" value="UPF0758 PROTEIN YEES-RELATED"/>
    <property type="match status" value="1"/>
</dbReference>
<dbReference type="GO" id="GO:0008237">
    <property type="term" value="F:metallopeptidase activity"/>
    <property type="evidence" value="ECO:0007669"/>
    <property type="project" value="UniProtKB-KW"/>
</dbReference>
<dbReference type="PROSITE" id="PS01302">
    <property type="entry name" value="UPF0758"/>
    <property type="match status" value="1"/>
</dbReference>
<reference evidence="8 9" key="1">
    <citation type="submission" date="2017-09" db="EMBL/GenBank/DDBJ databases">
        <title>Depth-based differentiation of microbial function through sediment-hosted aquifers and enrichment of novel symbionts in the deep terrestrial subsurface.</title>
        <authorList>
            <person name="Probst A.J."/>
            <person name="Ladd B."/>
            <person name="Jarett J.K."/>
            <person name="Geller-Mcgrath D.E."/>
            <person name="Sieber C.M."/>
            <person name="Emerson J.B."/>
            <person name="Anantharaman K."/>
            <person name="Thomas B.C."/>
            <person name="Malmstrom R."/>
            <person name="Stieglmeier M."/>
            <person name="Klingl A."/>
            <person name="Woyke T."/>
            <person name="Ryan C.M."/>
            <person name="Banfield J.F."/>
        </authorList>
    </citation>
    <scope>NUCLEOTIDE SEQUENCE [LARGE SCALE GENOMIC DNA]</scope>
    <source>
        <strain evidence="8">CG17_big_fil_post_rev_8_21_14_2_50_48_46</strain>
    </source>
</reference>
<keyword evidence="5" id="KW-0482">Metalloprotease</keyword>
<evidence type="ECO:0000256" key="6">
    <source>
        <dbReference type="RuleBase" id="RU003797"/>
    </source>
</evidence>
<evidence type="ECO:0000256" key="4">
    <source>
        <dbReference type="ARBA" id="ARBA00022833"/>
    </source>
</evidence>
<organism evidence="8 9">
    <name type="scientific">bacterium (Candidatus Blackallbacteria) CG17_big_fil_post_rev_8_21_14_2_50_48_46</name>
    <dbReference type="NCBI Taxonomy" id="2014261"/>
    <lineage>
        <taxon>Bacteria</taxon>
        <taxon>Candidatus Blackallbacteria</taxon>
    </lineage>
</organism>
<name>A0A2M7G193_9BACT</name>
<dbReference type="GO" id="GO:0006508">
    <property type="term" value="P:proteolysis"/>
    <property type="evidence" value="ECO:0007669"/>
    <property type="project" value="UniProtKB-KW"/>
</dbReference>
<evidence type="ECO:0000256" key="5">
    <source>
        <dbReference type="ARBA" id="ARBA00023049"/>
    </source>
</evidence>
<protein>
    <recommendedName>
        <fullName evidence="7">MPN domain-containing protein</fullName>
    </recommendedName>
</protein>
<comment type="similarity">
    <text evidence="6">Belongs to the UPF0758 family.</text>
</comment>
<dbReference type="InterPro" id="IPR020891">
    <property type="entry name" value="UPF0758_CS"/>
</dbReference>
<keyword evidence="1" id="KW-0645">Protease</keyword>
<evidence type="ECO:0000256" key="2">
    <source>
        <dbReference type="ARBA" id="ARBA00022723"/>
    </source>
</evidence>
<gene>
    <name evidence="8" type="ORF">COW36_16950</name>
</gene>
<dbReference type="EMBL" id="PFFQ01000052">
    <property type="protein sequence ID" value="PIW15492.1"/>
    <property type="molecule type" value="Genomic_DNA"/>
</dbReference>
<evidence type="ECO:0000259" key="7">
    <source>
        <dbReference type="PROSITE" id="PS50249"/>
    </source>
</evidence>
<dbReference type="Proteomes" id="UP000231019">
    <property type="component" value="Unassembled WGS sequence"/>
</dbReference>
<keyword evidence="3" id="KW-0378">Hydrolase</keyword>
<dbReference type="NCBIfam" id="NF000642">
    <property type="entry name" value="PRK00024.1"/>
    <property type="match status" value="1"/>
</dbReference>
<dbReference type="Pfam" id="PF04002">
    <property type="entry name" value="RadC"/>
    <property type="match status" value="1"/>
</dbReference>
<dbReference type="AlphaFoldDB" id="A0A2M7G193"/>
<accession>A0A2M7G193</accession>
<dbReference type="InterPro" id="IPR046778">
    <property type="entry name" value="UPF0758_N"/>
</dbReference>